<dbReference type="AlphaFoldDB" id="A0A8S4R3N2"/>
<organism evidence="1 2">
    <name type="scientific">Pararge aegeria aegeria</name>
    <dbReference type="NCBI Taxonomy" id="348720"/>
    <lineage>
        <taxon>Eukaryota</taxon>
        <taxon>Metazoa</taxon>
        <taxon>Ecdysozoa</taxon>
        <taxon>Arthropoda</taxon>
        <taxon>Hexapoda</taxon>
        <taxon>Insecta</taxon>
        <taxon>Pterygota</taxon>
        <taxon>Neoptera</taxon>
        <taxon>Endopterygota</taxon>
        <taxon>Lepidoptera</taxon>
        <taxon>Glossata</taxon>
        <taxon>Ditrysia</taxon>
        <taxon>Papilionoidea</taxon>
        <taxon>Nymphalidae</taxon>
        <taxon>Satyrinae</taxon>
        <taxon>Satyrini</taxon>
        <taxon>Parargina</taxon>
        <taxon>Pararge</taxon>
    </lineage>
</organism>
<proteinExistence type="predicted"/>
<sequence>MSEMKINSLLNSWGYYKAWGRGCEPASDSRGPDLAHYARRDTRSVPFISTDAAEGNWSDILENAAETSLFPAHGTVTPCVDWTSSMKMQHWFQREQKRVDNGKCCVLDSEDGCGGDRPARCLFGNTHSLFGRLCRESDRYRL</sequence>
<evidence type="ECO:0000313" key="1">
    <source>
        <dbReference type="EMBL" id="CAH2229431.1"/>
    </source>
</evidence>
<dbReference type="OrthoDB" id="10408811at2759"/>
<keyword evidence="2" id="KW-1185">Reference proteome</keyword>
<dbReference type="EMBL" id="CAKXAJ010024721">
    <property type="protein sequence ID" value="CAH2229431.1"/>
    <property type="molecule type" value="Genomic_DNA"/>
</dbReference>
<comment type="caution">
    <text evidence="1">The sequence shown here is derived from an EMBL/GenBank/DDBJ whole genome shotgun (WGS) entry which is preliminary data.</text>
</comment>
<evidence type="ECO:0000313" key="2">
    <source>
        <dbReference type="Proteomes" id="UP000838756"/>
    </source>
</evidence>
<accession>A0A8S4R3N2</accession>
<reference evidence="1" key="1">
    <citation type="submission" date="2022-03" db="EMBL/GenBank/DDBJ databases">
        <authorList>
            <person name="Lindestad O."/>
        </authorList>
    </citation>
    <scope>NUCLEOTIDE SEQUENCE</scope>
</reference>
<dbReference type="Proteomes" id="UP000838756">
    <property type="component" value="Unassembled WGS sequence"/>
</dbReference>
<gene>
    <name evidence="1" type="primary">jg14889</name>
    <name evidence="1" type="ORF">PAEG_LOCUS8909</name>
</gene>
<name>A0A8S4R3N2_9NEOP</name>
<protein>
    <submittedName>
        <fullName evidence="1">Jg14889 protein</fullName>
    </submittedName>
</protein>